<comment type="caution">
    <text evidence="2">The sequence shown here is derived from an EMBL/GenBank/DDBJ whole genome shotgun (WGS) entry which is preliminary data.</text>
</comment>
<gene>
    <name evidence="2" type="ORF">PVAND_015274</name>
</gene>
<reference evidence="2" key="1">
    <citation type="submission" date="2021-03" db="EMBL/GenBank/DDBJ databases">
        <title>Chromosome level genome of the anhydrobiotic midge Polypedilum vanderplanki.</title>
        <authorList>
            <person name="Yoshida Y."/>
            <person name="Kikawada T."/>
            <person name="Gusev O."/>
        </authorList>
    </citation>
    <scope>NUCLEOTIDE SEQUENCE</scope>
    <source>
        <strain evidence="2">NIAS01</strain>
        <tissue evidence="2">Whole body or cell culture</tissue>
    </source>
</reference>
<dbReference type="EMBL" id="JADBJN010000004">
    <property type="protein sequence ID" value="KAG5667288.1"/>
    <property type="molecule type" value="Genomic_DNA"/>
</dbReference>
<feature type="coiled-coil region" evidence="1">
    <location>
        <begin position="1"/>
        <end position="28"/>
    </location>
</feature>
<evidence type="ECO:0000313" key="3">
    <source>
        <dbReference type="Proteomes" id="UP001107558"/>
    </source>
</evidence>
<evidence type="ECO:0000256" key="1">
    <source>
        <dbReference type="SAM" id="Coils"/>
    </source>
</evidence>
<accession>A0A9J6BCJ6</accession>
<proteinExistence type="predicted"/>
<dbReference type="Proteomes" id="UP001107558">
    <property type="component" value="Chromosome 4"/>
</dbReference>
<name>A0A9J6BCJ6_POLVA</name>
<organism evidence="2 3">
    <name type="scientific">Polypedilum vanderplanki</name>
    <name type="common">Sleeping chironomid midge</name>
    <dbReference type="NCBI Taxonomy" id="319348"/>
    <lineage>
        <taxon>Eukaryota</taxon>
        <taxon>Metazoa</taxon>
        <taxon>Ecdysozoa</taxon>
        <taxon>Arthropoda</taxon>
        <taxon>Hexapoda</taxon>
        <taxon>Insecta</taxon>
        <taxon>Pterygota</taxon>
        <taxon>Neoptera</taxon>
        <taxon>Endopterygota</taxon>
        <taxon>Diptera</taxon>
        <taxon>Nematocera</taxon>
        <taxon>Chironomoidea</taxon>
        <taxon>Chironomidae</taxon>
        <taxon>Chironominae</taxon>
        <taxon>Polypedilum</taxon>
        <taxon>Polypedilum</taxon>
    </lineage>
</organism>
<keyword evidence="1" id="KW-0175">Coiled coil</keyword>
<sequence length="239" mass="26682">MENLGLKLKEANRRFSDLQDTVDNQLAELAVLRANAKKPASDDRHTTASRKFLVYSELKDFEKDSPASIECKSFKKKTVAERQQFVDSKSLCNSCIISSDNTASQCQLKKQLWCSRFNPQMSCFTSHYVHNKGTSQISSNKSKVPGSNGGAQKACTSSSYQRLSVTNNKSGTKCHIPNGYVVLTATQTVPITESSPKEQLSCLGLSLSFNWPPCSRFCRRRFRSRSHGSLSVLWLMHLA</sequence>
<keyword evidence="3" id="KW-1185">Reference proteome</keyword>
<evidence type="ECO:0000313" key="2">
    <source>
        <dbReference type="EMBL" id="KAG5667288.1"/>
    </source>
</evidence>
<protein>
    <submittedName>
        <fullName evidence="2">Uncharacterized protein</fullName>
    </submittedName>
</protein>
<dbReference type="AlphaFoldDB" id="A0A9J6BCJ6"/>